<protein>
    <submittedName>
        <fullName evidence="8">Putative RDD family membrane protein YckC</fullName>
    </submittedName>
</protein>
<keyword evidence="5 6" id="KW-0472">Membrane</keyword>
<dbReference type="Proteomes" id="UP000293671">
    <property type="component" value="Unassembled WGS sequence"/>
</dbReference>
<sequence length="171" mass="19380">MNQHQPLPPTPSLRRRMAAFVYEGVLLFGVVMIAGYLFGTLTQQRHALQGRHEFQAFLFVVVGIYFGWFWSHSGQTLAMKTWQVRLVARDGGPVSQARALLRYVAAWIWFLPALAIAWLAGWHGGAPLWLTLLGGILVYALASFAHPQRQFWHDELCGTRLVRAIPTNEPR</sequence>
<comment type="caution">
    <text evidence="8">The sequence shown here is derived from an EMBL/GenBank/DDBJ whole genome shotgun (WGS) entry which is preliminary data.</text>
</comment>
<keyword evidence="3 6" id="KW-0812">Transmembrane</keyword>
<feature type="transmembrane region" description="Helical" evidence="6">
    <location>
        <begin position="126"/>
        <end position="145"/>
    </location>
</feature>
<feature type="domain" description="RDD" evidence="7">
    <location>
        <begin position="10"/>
        <end position="157"/>
    </location>
</feature>
<evidence type="ECO:0000313" key="8">
    <source>
        <dbReference type="EMBL" id="RZU03079.1"/>
    </source>
</evidence>
<dbReference type="InterPro" id="IPR010432">
    <property type="entry name" value="RDD"/>
</dbReference>
<evidence type="ECO:0000256" key="6">
    <source>
        <dbReference type="SAM" id="Phobius"/>
    </source>
</evidence>
<feature type="transmembrane region" description="Helical" evidence="6">
    <location>
        <begin position="99"/>
        <end position="120"/>
    </location>
</feature>
<reference evidence="8 9" key="1">
    <citation type="submission" date="2019-02" db="EMBL/GenBank/DDBJ databases">
        <title>Genomic Encyclopedia of Type Strains, Phase IV (KMG-IV): sequencing the most valuable type-strain genomes for metagenomic binning, comparative biology and taxonomic classification.</title>
        <authorList>
            <person name="Goeker M."/>
        </authorList>
    </citation>
    <scope>NUCLEOTIDE SEQUENCE [LARGE SCALE GENOMIC DNA]</scope>
    <source>
        <strain evidence="8 9">DSM 19570</strain>
    </source>
</reference>
<organism evidence="8 9">
    <name type="scientific">Rivibacter subsaxonicus</name>
    <dbReference type="NCBI Taxonomy" id="457575"/>
    <lineage>
        <taxon>Bacteria</taxon>
        <taxon>Pseudomonadati</taxon>
        <taxon>Pseudomonadota</taxon>
        <taxon>Betaproteobacteria</taxon>
        <taxon>Burkholderiales</taxon>
        <taxon>Rivibacter</taxon>
    </lineage>
</organism>
<dbReference type="AlphaFoldDB" id="A0A4Q7W2V0"/>
<proteinExistence type="predicted"/>
<dbReference type="OrthoDB" id="5298807at2"/>
<dbReference type="RefSeq" id="WP_130430787.1">
    <property type="nucleotide sequence ID" value="NZ_SHKP01000004.1"/>
</dbReference>
<evidence type="ECO:0000256" key="2">
    <source>
        <dbReference type="ARBA" id="ARBA00022475"/>
    </source>
</evidence>
<comment type="subcellular location">
    <subcellularLocation>
        <location evidence="1">Cell membrane</location>
        <topology evidence="1">Multi-pass membrane protein</topology>
    </subcellularLocation>
</comment>
<dbReference type="EMBL" id="SHKP01000004">
    <property type="protein sequence ID" value="RZU03079.1"/>
    <property type="molecule type" value="Genomic_DNA"/>
</dbReference>
<evidence type="ECO:0000256" key="4">
    <source>
        <dbReference type="ARBA" id="ARBA00022989"/>
    </source>
</evidence>
<feature type="transmembrane region" description="Helical" evidence="6">
    <location>
        <begin position="20"/>
        <end position="42"/>
    </location>
</feature>
<keyword evidence="2" id="KW-1003">Cell membrane</keyword>
<keyword evidence="9" id="KW-1185">Reference proteome</keyword>
<keyword evidence="4 6" id="KW-1133">Transmembrane helix</keyword>
<gene>
    <name evidence="8" type="ORF">EV670_1112</name>
</gene>
<dbReference type="GO" id="GO:0005886">
    <property type="term" value="C:plasma membrane"/>
    <property type="evidence" value="ECO:0007669"/>
    <property type="project" value="UniProtKB-SubCell"/>
</dbReference>
<dbReference type="Pfam" id="PF06271">
    <property type="entry name" value="RDD"/>
    <property type="match status" value="1"/>
</dbReference>
<evidence type="ECO:0000256" key="5">
    <source>
        <dbReference type="ARBA" id="ARBA00023136"/>
    </source>
</evidence>
<dbReference type="PANTHER" id="PTHR36115">
    <property type="entry name" value="PROLINE-RICH ANTIGEN HOMOLOG-RELATED"/>
    <property type="match status" value="1"/>
</dbReference>
<dbReference type="InterPro" id="IPR051791">
    <property type="entry name" value="Pra-immunoreactive"/>
</dbReference>
<dbReference type="PANTHER" id="PTHR36115:SF10">
    <property type="entry name" value="RDD DOMAIN-CONTAINING PROTEIN"/>
    <property type="match status" value="1"/>
</dbReference>
<feature type="transmembrane region" description="Helical" evidence="6">
    <location>
        <begin position="54"/>
        <end position="71"/>
    </location>
</feature>
<evidence type="ECO:0000256" key="1">
    <source>
        <dbReference type="ARBA" id="ARBA00004651"/>
    </source>
</evidence>
<evidence type="ECO:0000313" key="9">
    <source>
        <dbReference type="Proteomes" id="UP000293671"/>
    </source>
</evidence>
<name>A0A4Q7W2V0_9BURK</name>
<evidence type="ECO:0000256" key="3">
    <source>
        <dbReference type="ARBA" id="ARBA00022692"/>
    </source>
</evidence>
<accession>A0A4Q7W2V0</accession>
<evidence type="ECO:0000259" key="7">
    <source>
        <dbReference type="Pfam" id="PF06271"/>
    </source>
</evidence>